<organism evidence="7 8">
    <name type="scientific">Hyalangium minutum</name>
    <dbReference type="NCBI Taxonomy" id="394096"/>
    <lineage>
        <taxon>Bacteria</taxon>
        <taxon>Pseudomonadati</taxon>
        <taxon>Myxococcota</taxon>
        <taxon>Myxococcia</taxon>
        <taxon>Myxococcales</taxon>
        <taxon>Cystobacterineae</taxon>
        <taxon>Archangiaceae</taxon>
        <taxon>Hyalangium</taxon>
    </lineage>
</organism>
<keyword evidence="5" id="KW-0472">Membrane</keyword>
<comment type="subcellular location">
    <subcellularLocation>
        <location evidence="1">Cell inner membrane</location>
    </subcellularLocation>
</comment>
<keyword evidence="6 7" id="KW-0012">Acyltransferase</keyword>
<dbReference type="PANTHER" id="PTHR30606:SF10">
    <property type="entry name" value="PHOSPHATIDYLINOSITOL MANNOSIDE ACYLTRANSFERASE"/>
    <property type="match status" value="1"/>
</dbReference>
<keyword evidence="2" id="KW-1003">Cell membrane</keyword>
<reference evidence="7 8" key="1">
    <citation type="submission" date="2014-04" db="EMBL/GenBank/DDBJ databases">
        <title>Genome assembly of Hyalangium minutum DSM 14724.</title>
        <authorList>
            <person name="Sharma G."/>
            <person name="Subramanian S."/>
        </authorList>
    </citation>
    <scope>NUCLEOTIDE SEQUENCE [LARGE SCALE GENOMIC DNA]</scope>
    <source>
        <strain evidence="7 8">DSM 14724</strain>
    </source>
</reference>
<dbReference type="Pfam" id="PF03279">
    <property type="entry name" value="Lip_A_acyltrans"/>
    <property type="match status" value="1"/>
</dbReference>
<keyword evidence="4 7" id="KW-0808">Transferase</keyword>
<protein>
    <submittedName>
        <fullName evidence="7">Lipid A biosynthesis lauroyl acyltransferase</fullName>
    </submittedName>
</protein>
<dbReference type="OrthoDB" id="9803456at2"/>
<evidence type="ECO:0000313" key="8">
    <source>
        <dbReference type="Proteomes" id="UP000028725"/>
    </source>
</evidence>
<evidence type="ECO:0000256" key="6">
    <source>
        <dbReference type="ARBA" id="ARBA00023315"/>
    </source>
</evidence>
<dbReference type="InterPro" id="IPR004960">
    <property type="entry name" value="LipA_acyltrans"/>
</dbReference>
<keyword evidence="8" id="KW-1185">Reference proteome</keyword>
<gene>
    <name evidence="7" type="ORF">DB31_1190</name>
</gene>
<dbReference type="GO" id="GO:0016746">
    <property type="term" value="F:acyltransferase activity"/>
    <property type="evidence" value="ECO:0007669"/>
    <property type="project" value="UniProtKB-KW"/>
</dbReference>
<dbReference type="CDD" id="cd07984">
    <property type="entry name" value="LPLAT_LABLAT-like"/>
    <property type="match status" value="1"/>
</dbReference>
<dbReference type="RefSeq" id="WP_044192994.1">
    <property type="nucleotide sequence ID" value="NZ_JMCB01000011.1"/>
</dbReference>
<dbReference type="PANTHER" id="PTHR30606">
    <property type="entry name" value="LIPID A BIOSYNTHESIS LAUROYL ACYLTRANSFERASE"/>
    <property type="match status" value="1"/>
</dbReference>
<comment type="caution">
    <text evidence="7">The sequence shown here is derived from an EMBL/GenBank/DDBJ whole genome shotgun (WGS) entry which is preliminary data.</text>
</comment>
<accession>A0A085WEL2</accession>
<dbReference type="Proteomes" id="UP000028725">
    <property type="component" value="Unassembled WGS sequence"/>
</dbReference>
<keyword evidence="3" id="KW-0997">Cell inner membrane</keyword>
<dbReference type="STRING" id="394096.DB31_1190"/>
<proteinExistence type="predicted"/>
<evidence type="ECO:0000256" key="4">
    <source>
        <dbReference type="ARBA" id="ARBA00022679"/>
    </source>
</evidence>
<name>A0A085WEL2_9BACT</name>
<evidence type="ECO:0000256" key="5">
    <source>
        <dbReference type="ARBA" id="ARBA00023136"/>
    </source>
</evidence>
<dbReference type="GO" id="GO:0009247">
    <property type="term" value="P:glycolipid biosynthetic process"/>
    <property type="evidence" value="ECO:0007669"/>
    <property type="project" value="UniProtKB-ARBA"/>
</dbReference>
<dbReference type="AlphaFoldDB" id="A0A085WEL2"/>
<evidence type="ECO:0000256" key="1">
    <source>
        <dbReference type="ARBA" id="ARBA00004533"/>
    </source>
</evidence>
<evidence type="ECO:0000313" key="7">
    <source>
        <dbReference type="EMBL" id="KFE66125.1"/>
    </source>
</evidence>
<dbReference type="EMBL" id="JMCB01000011">
    <property type="protein sequence ID" value="KFE66125.1"/>
    <property type="molecule type" value="Genomic_DNA"/>
</dbReference>
<sequence>MSPPATVPAPTVHPIRLTSAHLRRVIGEPPGPLTGFLANLAMRPVSRLSWNARERLARFLGGLAYTLGIRRRVALENLAMAMPERSEAERHAIAKGTYITMARVVLEALADRDRLPPGWEQEEVVGREAWQALQAHLATGKGALLVTAHFGNWELLGEVLIQRGVPLNALVRPLKGALNMRIAENRVRAGAGLIYPRGAVQEITDAIHRGESVYMLLDQAIPTKGVFVPFFGKLASTTPAMAVAAQKTGVPAWVVMGVRDGLRMRVHIEGPIHSPPPEEGKDPVVEHTALVTAGLERVIRQYPEQWLWLHRRWKYAPPSGT</sequence>
<evidence type="ECO:0000256" key="3">
    <source>
        <dbReference type="ARBA" id="ARBA00022519"/>
    </source>
</evidence>
<dbReference type="PATRIC" id="fig|394096.3.peg.5532"/>
<dbReference type="GO" id="GO:0005886">
    <property type="term" value="C:plasma membrane"/>
    <property type="evidence" value="ECO:0007669"/>
    <property type="project" value="UniProtKB-SubCell"/>
</dbReference>
<evidence type="ECO:0000256" key="2">
    <source>
        <dbReference type="ARBA" id="ARBA00022475"/>
    </source>
</evidence>